<evidence type="ECO:0000313" key="3">
    <source>
        <dbReference type="EMBL" id="EHK58432.1"/>
    </source>
</evidence>
<dbReference type="Proteomes" id="UP000003250">
    <property type="component" value="Unassembled WGS sequence"/>
</dbReference>
<evidence type="ECO:0000256" key="1">
    <source>
        <dbReference type="ARBA" id="ARBA00022729"/>
    </source>
</evidence>
<feature type="signal peptide" evidence="2">
    <location>
        <begin position="1"/>
        <end position="31"/>
    </location>
</feature>
<dbReference type="InterPro" id="IPR051551">
    <property type="entry name" value="Autotransporter_adhesion"/>
</dbReference>
<dbReference type="Pfam" id="PF12951">
    <property type="entry name" value="PATR"/>
    <property type="match status" value="10"/>
</dbReference>
<feature type="chain" id="PRO_5003534977" evidence="2">
    <location>
        <begin position="32"/>
        <end position="1449"/>
    </location>
</feature>
<reference evidence="3 4" key="1">
    <citation type="journal article" date="2012" name="J. Bacteriol.">
        <title>Draft Genome Sequence of Mesorhizobium alhagi CCNWXJ12-2T, a Novel Salt-Resistant Species Isolated from the Desert of Northwestern China.</title>
        <authorList>
            <person name="Zhou M."/>
            <person name="Chen W."/>
            <person name="Chen H."/>
            <person name="Wei G."/>
        </authorList>
    </citation>
    <scope>NUCLEOTIDE SEQUENCE [LARGE SCALE GENOMIC DNA]</scope>
    <source>
        <strain evidence="3 4">CCNWXJ12-2</strain>
    </source>
</reference>
<dbReference type="EMBL" id="AHAM01000033">
    <property type="protein sequence ID" value="EHK58432.1"/>
    <property type="molecule type" value="Genomic_DNA"/>
</dbReference>
<dbReference type="Gene3D" id="2.160.20.20">
    <property type="match status" value="3"/>
</dbReference>
<dbReference type="NCBIfam" id="TIGR02601">
    <property type="entry name" value="autotrns_rpt"/>
    <property type="match status" value="8"/>
</dbReference>
<dbReference type="InterPro" id="IPR013425">
    <property type="entry name" value="Autotrns_rpt"/>
</dbReference>
<evidence type="ECO:0000313" key="4">
    <source>
        <dbReference type="Proteomes" id="UP000003250"/>
    </source>
</evidence>
<dbReference type="PANTHER" id="PTHR35037:SF3">
    <property type="entry name" value="C-TERMINAL REGION OF AIDA-LIKE PROTEIN"/>
    <property type="match status" value="1"/>
</dbReference>
<dbReference type="PANTHER" id="PTHR35037">
    <property type="entry name" value="C-TERMINAL REGION OF AIDA-LIKE PROTEIN"/>
    <property type="match status" value="1"/>
</dbReference>
<organism evidence="3 4">
    <name type="scientific">Mesorhizobium alhagi CCNWXJ12-2</name>
    <dbReference type="NCBI Taxonomy" id="1107882"/>
    <lineage>
        <taxon>Bacteria</taxon>
        <taxon>Pseudomonadati</taxon>
        <taxon>Pseudomonadota</taxon>
        <taxon>Alphaproteobacteria</taxon>
        <taxon>Hyphomicrobiales</taxon>
        <taxon>Phyllobacteriaceae</taxon>
        <taxon>Allomesorhizobium</taxon>
    </lineage>
</organism>
<keyword evidence="4" id="KW-1185">Reference proteome</keyword>
<sequence length="1449" mass="143492">MSHSLRRAVALMSLFAGLSARELLFPTGAMAACTPPPAANTATTCGTTTLTNTLGSGPSGPDNSTIIIQSGASVRAGNFSAISLRDAATITLQNNSTVTNNATSGGGLYGAGRDTIEFRSFGTLTIGEGATLSSLGSANTAEAVNLMGQGNTVINRGTISAVNNAAIWFEDQVIGAANTIDNFGIIRRGSGTQPVTENSIGSQADGDVNFINRTGAIVYGGLSFARGDDTLTLFPSSVVTGGFNGGGGTNTLTLAGEAGTSDTLAGNISNFQTLTKTGDGTWTLTGTVGTNSGTPLAVRVQQGTLVLTGNNTNFNGSVVVDPAGILEARAQSLPPAITDNGLVRFAQPDNGTYGGVISGTGRVAKTGAGVLTLSGVNTYQGGTTIQGGTIAINADSRLGASGGPITLDGGTLALTSSFNLSPSRAITVTANDGTIQANAGVTSTVSQAITGAGALTKAGTGTLVLSGSNTYAGGTTISAGTLQLGNGGATGSILGNLTNNGTLAFNRSNEYQFDGLISGSGSLVQAGDGQTILTGNNTYTGTTTVSGGYLFVNGDQSAATGLTSVETGARLSGSGTIGGNVTVADDAIFAPGHHPFTPATLTINGDLALSDASNVFYNLVTPGEGGALNDLTNIGGDLTLDGVINVLDPGAELTPGVYRIFNYDGTLIDNTMTVGAFLNDQLQPTGRTMDDFFVQVSIPGQVNLVNTAGLELTFWDGDAGPKDDGVINGGVGTWRIPGGVDPTTDDWTDATGEVNAPWDNGQFAIFTGTAAVVTVDNDNGQVQASGMQFMTDGYEIAGDPLTLVAASDGASVIRVGGGPSDPDVTATISAILQGSTTLQKTGGGTLVLEGVNTYAGGTIVAGGTLEIAADNNLGAAGTGLSINGATLHTTADITSARATTLGAAGGTFETDTGTAFTLNGAVSGGGALTKTGAGTTVLAAANTYSGGTTISAGTLQLGSGGASGSIVGNVANSGTLAFNRNNTYVFGGVVSGTGSLEQMGSGTTAVTSANTYSGGTTISDGTLQLGNGGATGSIVGNVLTEGDGALAFNRSNTYTFGGTISGTGSVSQTGSGITILTGDNSYTGATTITNGWLYIDGDQSVATGPTTAASGTRLGGSGIVGGDVTIADGATLSPGAVPQTPATLTINGNLNLNPNSILFYNMVEANVAGGQLNDLTEVGGDLVLDGVINLVDTGEDLGPGVYRVINYDGALINMGLTIGSYMTAPATPQETPVATGPLTGFSVQTSIPGQVNLINTSGLSLTYWDGDLVTNENNNVIDGGVGTWRNAGATDNWTNSTGLVNATWADGQFAIFAGTAATVTVNDDNGQVQASGMQFMTDGYVIAGDSINLVDSTAAPDFSVIRVGDGTEAGAAITATINSVLSGSTTLEKTDLGTLVLGGVNTYSGGTLIEGGVVQIASNANLGAGTGGLTLDGGTLRTTADITSARATT</sequence>
<dbReference type="InterPro" id="IPR011050">
    <property type="entry name" value="Pectin_lyase_fold/virulence"/>
</dbReference>
<keyword evidence="1 2" id="KW-0732">Signal</keyword>
<protein>
    <submittedName>
        <fullName evidence="3">Outer membrane autotransporter</fullName>
    </submittedName>
</protein>
<gene>
    <name evidence="3" type="ORF">MAXJ12_05226</name>
</gene>
<accession>H0HLN4</accession>
<dbReference type="InterPro" id="IPR012332">
    <property type="entry name" value="Autotransporter_pectin_lyase_C"/>
</dbReference>
<name>H0HLN4_9HYPH</name>
<feature type="non-terminal residue" evidence="3">
    <location>
        <position position="1449"/>
    </location>
</feature>
<dbReference type="PROSITE" id="PS51257">
    <property type="entry name" value="PROKAR_LIPOPROTEIN"/>
    <property type="match status" value="1"/>
</dbReference>
<dbReference type="SUPFAM" id="SSF51126">
    <property type="entry name" value="Pectin lyase-like"/>
    <property type="match status" value="5"/>
</dbReference>
<evidence type="ECO:0000256" key="2">
    <source>
        <dbReference type="SAM" id="SignalP"/>
    </source>
</evidence>
<dbReference type="RefSeq" id="WP_008834696.1">
    <property type="nucleotide sequence ID" value="NZ_AHAM01000033.1"/>
</dbReference>
<proteinExistence type="predicted"/>